<dbReference type="RefSeq" id="WP_307326631.1">
    <property type="nucleotide sequence ID" value="NZ_JAUSUG010000011.1"/>
</dbReference>
<dbReference type="EMBL" id="JAUSUG010000011">
    <property type="protein sequence ID" value="MDQ0255617.1"/>
    <property type="molecule type" value="Genomic_DNA"/>
</dbReference>
<keyword evidence="4" id="KW-1185">Reference proteome</keyword>
<dbReference type="SMART" id="SM00530">
    <property type="entry name" value="HTH_XRE"/>
    <property type="match status" value="1"/>
</dbReference>
<dbReference type="Gene3D" id="1.25.40.10">
    <property type="entry name" value="Tetratricopeptide repeat domain"/>
    <property type="match status" value="1"/>
</dbReference>
<dbReference type="InterPro" id="IPR011990">
    <property type="entry name" value="TPR-like_helical_dom_sf"/>
</dbReference>
<organism evidence="3 4">
    <name type="scientific">Evansella vedderi</name>
    <dbReference type="NCBI Taxonomy" id="38282"/>
    <lineage>
        <taxon>Bacteria</taxon>
        <taxon>Bacillati</taxon>
        <taxon>Bacillota</taxon>
        <taxon>Bacilli</taxon>
        <taxon>Bacillales</taxon>
        <taxon>Bacillaceae</taxon>
        <taxon>Evansella</taxon>
    </lineage>
</organism>
<keyword evidence="1" id="KW-0802">TPR repeat</keyword>
<feature type="domain" description="HTH cro/C1-type" evidence="2">
    <location>
        <begin position="26"/>
        <end position="80"/>
    </location>
</feature>
<sequence>METEKHYSEHDTEFFEFSSKKIGENIRAIRKRKGMTLRELAEGLFSLGKLSNIENGTLKRIYKKDIELIAKRLDVPIIEIIDEELYAKFKTYIKKIKNLISLGDLRIAKKRLVAFRKQIEKHNLEEFLADYYFAIGHLNMKRKNYNFAITYFTYLINISEASDHEVDLKIRAYNALSYIHYDKGGISKAIGCANEALYFVHNNPNASIYNKLNVNFNLCIYLTSVAHLDAAIQYGNNSLKYTEGGLKYVTQLMLALIQISNGEPEEAYTNLEECHNYFEREDVIKNLMLTIQCKYYLFKVYPNKYDKELEAMEDSLPHEALREDCPEHLFPMYLNLCHTFIHFALKEKRYSDVEEQLKICLDSVERFPKERLNFKTYHLYATFVRENKGNKMLEKFFLEKALTFLENESSIPKALILHELGELEETSPSSYKKASDIFYGAYQHTFSMLAPLRSMLPEPRY</sequence>
<proteinExistence type="predicted"/>
<reference evidence="3 4" key="1">
    <citation type="submission" date="2023-07" db="EMBL/GenBank/DDBJ databases">
        <title>Genomic Encyclopedia of Type Strains, Phase IV (KMG-IV): sequencing the most valuable type-strain genomes for metagenomic binning, comparative biology and taxonomic classification.</title>
        <authorList>
            <person name="Goeker M."/>
        </authorList>
    </citation>
    <scope>NUCLEOTIDE SEQUENCE [LARGE SCALE GENOMIC DNA]</scope>
    <source>
        <strain evidence="3 4">DSM 9768</strain>
    </source>
</reference>
<dbReference type="InterPro" id="IPR019734">
    <property type="entry name" value="TPR_rpt"/>
</dbReference>
<evidence type="ECO:0000313" key="4">
    <source>
        <dbReference type="Proteomes" id="UP001230005"/>
    </source>
</evidence>
<dbReference type="SUPFAM" id="SSF48452">
    <property type="entry name" value="TPR-like"/>
    <property type="match status" value="1"/>
</dbReference>
<feature type="repeat" description="TPR" evidence="1">
    <location>
        <begin position="129"/>
        <end position="162"/>
    </location>
</feature>
<name>A0ABT9ZWL4_9BACI</name>
<dbReference type="PROSITE" id="PS50005">
    <property type="entry name" value="TPR"/>
    <property type="match status" value="1"/>
</dbReference>
<dbReference type="InterPro" id="IPR001387">
    <property type="entry name" value="Cro/C1-type_HTH"/>
</dbReference>
<evidence type="ECO:0000259" key="2">
    <source>
        <dbReference type="PROSITE" id="PS50943"/>
    </source>
</evidence>
<dbReference type="Pfam" id="PF01381">
    <property type="entry name" value="HTH_3"/>
    <property type="match status" value="1"/>
</dbReference>
<dbReference type="Proteomes" id="UP001230005">
    <property type="component" value="Unassembled WGS sequence"/>
</dbReference>
<evidence type="ECO:0000256" key="1">
    <source>
        <dbReference type="PROSITE-ProRule" id="PRU00339"/>
    </source>
</evidence>
<dbReference type="InterPro" id="IPR010982">
    <property type="entry name" value="Lambda_DNA-bd_dom_sf"/>
</dbReference>
<comment type="caution">
    <text evidence="3">The sequence shown here is derived from an EMBL/GenBank/DDBJ whole genome shotgun (WGS) entry which is preliminary data.</text>
</comment>
<dbReference type="SMART" id="SM00028">
    <property type="entry name" value="TPR"/>
    <property type="match status" value="3"/>
</dbReference>
<dbReference type="CDD" id="cd00093">
    <property type="entry name" value="HTH_XRE"/>
    <property type="match status" value="1"/>
</dbReference>
<dbReference type="SUPFAM" id="SSF47413">
    <property type="entry name" value="lambda repressor-like DNA-binding domains"/>
    <property type="match status" value="1"/>
</dbReference>
<evidence type="ECO:0000313" key="3">
    <source>
        <dbReference type="EMBL" id="MDQ0255617.1"/>
    </source>
</evidence>
<accession>A0ABT9ZWL4</accession>
<protein>
    <submittedName>
        <fullName evidence="3">Transcriptional regulator with XRE-family HTH domain</fullName>
    </submittedName>
</protein>
<dbReference type="PROSITE" id="PS50943">
    <property type="entry name" value="HTH_CROC1"/>
    <property type="match status" value="1"/>
</dbReference>
<gene>
    <name evidence="3" type="ORF">J2S74_002999</name>
</gene>